<keyword evidence="3" id="KW-1185">Reference proteome</keyword>
<dbReference type="Proteomes" id="UP000594638">
    <property type="component" value="Unassembled WGS sequence"/>
</dbReference>
<feature type="region of interest" description="Disordered" evidence="1">
    <location>
        <begin position="40"/>
        <end position="67"/>
    </location>
</feature>
<accession>A0A8S0RD66</accession>
<protein>
    <submittedName>
        <fullName evidence="2">Uncharacterized protein</fullName>
    </submittedName>
</protein>
<proteinExistence type="predicted"/>
<name>A0A8S0RD66_OLEEU</name>
<organism evidence="2 3">
    <name type="scientific">Olea europaea subsp. europaea</name>
    <dbReference type="NCBI Taxonomy" id="158383"/>
    <lineage>
        <taxon>Eukaryota</taxon>
        <taxon>Viridiplantae</taxon>
        <taxon>Streptophyta</taxon>
        <taxon>Embryophyta</taxon>
        <taxon>Tracheophyta</taxon>
        <taxon>Spermatophyta</taxon>
        <taxon>Magnoliopsida</taxon>
        <taxon>eudicotyledons</taxon>
        <taxon>Gunneridae</taxon>
        <taxon>Pentapetalae</taxon>
        <taxon>asterids</taxon>
        <taxon>lamiids</taxon>
        <taxon>Lamiales</taxon>
        <taxon>Oleaceae</taxon>
        <taxon>Oleeae</taxon>
        <taxon>Olea</taxon>
    </lineage>
</organism>
<reference evidence="2 3" key="1">
    <citation type="submission" date="2019-12" db="EMBL/GenBank/DDBJ databases">
        <authorList>
            <person name="Alioto T."/>
            <person name="Alioto T."/>
            <person name="Gomez Garrido J."/>
        </authorList>
    </citation>
    <scope>NUCLEOTIDE SEQUENCE [LARGE SCALE GENOMIC DNA]</scope>
</reference>
<gene>
    <name evidence="2" type="ORF">OLEA9_A108282</name>
</gene>
<comment type="caution">
    <text evidence="2">The sequence shown here is derived from an EMBL/GenBank/DDBJ whole genome shotgun (WGS) entry which is preliminary data.</text>
</comment>
<dbReference type="Gramene" id="OE9A108282T1">
    <property type="protein sequence ID" value="OE9A108282C1"/>
    <property type="gene ID" value="OE9A108282"/>
</dbReference>
<dbReference type="EMBL" id="CACTIH010002970">
    <property type="protein sequence ID" value="CAA2977189.1"/>
    <property type="molecule type" value="Genomic_DNA"/>
</dbReference>
<evidence type="ECO:0000313" key="3">
    <source>
        <dbReference type="Proteomes" id="UP000594638"/>
    </source>
</evidence>
<evidence type="ECO:0000256" key="1">
    <source>
        <dbReference type="SAM" id="MobiDB-lite"/>
    </source>
</evidence>
<sequence length="118" mass="12579">MVAKRMGSPHPKEAVNQADDKSLALEVGLHLLRRARGVVQEPSEAVPGHGEAVQGRSAVAHDPSSEVDLETAVDGIVTGDHREEVNRGVAIEETDLAVERGEIETDVTRIEETGGSDH</sequence>
<dbReference type="AlphaFoldDB" id="A0A8S0RD66"/>
<evidence type="ECO:0000313" key="2">
    <source>
        <dbReference type="EMBL" id="CAA2977189.1"/>
    </source>
</evidence>